<comment type="caution">
    <text evidence="2">The sequence shown here is derived from an EMBL/GenBank/DDBJ whole genome shotgun (WGS) entry which is preliminary data.</text>
</comment>
<protein>
    <submittedName>
        <fullName evidence="2">Uncharacterized protein</fullName>
    </submittedName>
</protein>
<evidence type="ECO:0000313" key="2">
    <source>
        <dbReference type="EMBL" id="RIY10516.1"/>
    </source>
</evidence>
<dbReference type="RefSeq" id="WP_119655642.1">
    <property type="nucleotide sequence ID" value="NZ_JBHUOI010000017.1"/>
</dbReference>
<keyword evidence="3" id="KW-1185">Reference proteome</keyword>
<dbReference type="EMBL" id="QYCN01000012">
    <property type="protein sequence ID" value="RIY10516.1"/>
    <property type="molecule type" value="Genomic_DNA"/>
</dbReference>
<accession>A0A418QZA2</accession>
<evidence type="ECO:0000313" key="3">
    <source>
        <dbReference type="Proteomes" id="UP000284250"/>
    </source>
</evidence>
<reference evidence="2 3" key="2">
    <citation type="submission" date="2019-01" db="EMBL/GenBank/DDBJ databases">
        <title>Hymenobacter humicola sp. nov., isolated from soils in Antarctica.</title>
        <authorList>
            <person name="Sedlacek I."/>
            <person name="Holochova P."/>
            <person name="Kralova S."/>
            <person name="Pantucek R."/>
            <person name="Stankova E."/>
            <person name="Vrbovska V."/>
            <person name="Kristofova L."/>
            <person name="Svec P."/>
            <person name="Busse H.-J."/>
        </authorList>
    </citation>
    <scope>NUCLEOTIDE SEQUENCE [LARGE SCALE GENOMIC DNA]</scope>
    <source>
        <strain evidence="2 3">CCM 8852</strain>
    </source>
</reference>
<dbReference type="Proteomes" id="UP000284250">
    <property type="component" value="Unassembled WGS sequence"/>
</dbReference>
<reference evidence="2 3" key="1">
    <citation type="submission" date="2018-09" db="EMBL/GenBank/DDBJ databases">
        <authorList>
            <person name="Zeman M."/>
            <person name="Pardy F."/>
        </authorList>
    </citation>
    <scope>NUCLEOTIDE SEQUENCE [LARGE SCALE GENOMIC DNA]</scope>
    <source>
        <strain evidence="2 3">CCM 8852</strain>
    </source>
</reference>
<dbReference type="AlphaFoldDB" id="A0A418QZA2"/>
<dbReference type="OrthoDB" id="885731at2"/>
<organism evidence="2 3">
    <name type="scientific">Hymenobacter rubripertinctus</name>
    <dbReference type="NCBI Taxonomy" id="2029981"/>
    <lineage>
        <taxon>Bacteria</taxon>
        <taxon>Pseudomonadati</taxon>
        <taxon>Bacteroidota</taxon>
        <taxon>Cytophagia</taxon>
        <taxon>Cytophagales</taxon>
        <taxon>Hymenobacteraceae</taxon>
        <taxon>Hymenobacter</taxon>
    </lineage>
</organism>
<gene>
    <name evidence="2" type="ORF">D0T11_09980</name>
</gene>
<evidence type="ECO:0000256" key="1">
    <source>
        <dbReference type="SAM" id="MobiDB-lite"/>
    </source>
</evidence>
<feature type="compositionally biased region" description="Polar residues" evidence="1">
    <location>
        <begin position="50"/>
        <end position="80"/>
    </location>
</feature>
<feature type="region of interest" description="Disordered" evidence="1">
    <location>
        <begin position="1"/>
        <end position="97"/>
    </location>
</feature>
<feature type="compositionally biased region" description="Basic and acidic residues" evidence="1">
    <location>
        <begin position="38"/>
        <end position="47"/>
    </location>
</feature>
<sequence length="97" mass="10629">MSTDKKKESAPQLNQDPAAALDAENSNLTEEQLKHRRELYGYKRDEEGTLDTSTRLENAMSGTPAGSATTGPDPDNSSMTDEIMNPGFNNPIDDNNR</sequence>
<name>A0A418QZA2_9BACT</name>
<proteinExistence type="predicted"/>